<reference evidence="3" key="1">
    <citation type="journal article" date="2019" name="Int. J. Syst. Evol. Microbiol.">
        <title>The Global Catalogue of Microorganisms (GCM) 10K type strain sequencing project: providing services to taxonomists for standard genome sequencing and annotation.</title>
        <authorList>
            <consortium name="The Broad Institute Genomics Platform"/>
            <consortium name="The Broad Institute Genome Sequencing Center for Infectious Disease"/>
            <person name="Wu L."/>
            <person name="Ma J."/>
        </authorList>
    </citation>
    <scope>NUCLEOTIDE SEQUENCE [LARGE SCALE GENOMIC DNA]</scope>
    <source>
        <strain evidence="3">JCM 17926</strain>
    </source>
</reference>
<accession>A0ABP8LM61</accession>
<evidence type="ECO:0000313" key="3">
    <source>
        <dbReference type="Proteomes" id="UP001500552"/>
    </source>
</evidence>
<feature type="domain" description="MobA/VirD2-like nuclease" evidence="1">
    <location>
        <begin position="53"/>
        <end position="160"/>
    </location>
</feature>
<organism evidence="2 3">
    <name type="scientific">Pontibacter saemangeumensis</name>
    <dbReference type="NCBI Taxonomy" id="1084525"/>
    <lineage>
        <taxon>Bacteria</taxon>
        <taxon>Pseudomonadati</taxon>
        <taxon>Bacteroidota</taxon>
        <taxon>Cytophagia</taxon>
        <taxon>Cytophagales</taxon>
        <taxon>Hymenobacteraceae</taxon>
        <taxon>Pontibacter</taxon>
    </lineage>
</organism>
<evidence type="ECO:0000313" key="2">
    <source>
        <dbReference type="EMBL" id="GAA4431470.1"/>
    </source>
</evidence>
<gene>
    <name evidence="2" type="ORF">GCM10023188_19040</name>
</gene>
<protein>
    <recommendedName>
        <fullName evidence="1">MobA/VirD2-like nuclease domain-containing protein</fullName>
    </recommendedName>
</protein>
<dbReference type="Pfam" id="PF03432">
    <property type="entry name" value="Relaxase"/>
    <property type="match status" value="1"/>
</dbReference>
<evidence type="ECO:0000259" key="1">
    <source>
        <dbReference type="Pfam" id="PF03432"/>
    </source>
</evidence>
<comment type="caution">
    <text evidence="2">The sequence shown here is derived from an EMBL/GenBank/DDBJ whole genome shotgun (WGS) entry which is preliminary data.</text>
</comment>
<dbReference type="InterPro" id="IPR005094">
    <property type="entry name" value="Endonuclease_MobA/VirD2"/>
</dbReference>
<name>A0ABP8LM61_9BACT</name>
<dbReference type="Proteomes" id="UP001500552">
    <property type="component" value="Unassembled WGS sequence"/>
</dbReference>
<sequence length="472" mass="53033">MSIPYIYRAMIVKILSSAATFSGVQYNEAKIAKGTAQLLASENFSLLHLGPSGIADMDYKGYLQTWSRADNNRQTVKQPQFHAVISCEGREKDAYELQDIAQQYLEKMGYGENPYLIYFHSDTNNNHVHLVSSRVNAEGRKIDDSFERTRSQQAMKEVLQQDVGEEMRSNVNKALGFNFSTAAQFRLLLEGQGVKVEDDGISYCFIKYGRIVSALDKAEVAEKAARYTAPEARVKQLRALITKYKPGLEEKELKALLQTRFGVELVFHQAKGKDTPYGYTLIDHAKQQVLKGSQVMKLSELLHAAGPVSAAQRQAQRGEQASQWTITSQAEARILQRVFHLHAGSLKVNSPKDEEAREYASDRLNSMLANGKALPDMLESNGWSIARLEGQHYLIDKREKAIHPISELTTRRPDYGTAPVLDMDRELSPQASRQLECSNGAVTELLQLLAEGLHQSGWSAAQERKNKRKLKR</sequence>
<proteinExistence type="predicted"/>
<keyword evidence="3" id="KW-1185">Reference proteome</keyword>
<dbReference type="EMBL" id="BAABHC010000010">
    <property type="protein sequence ID" value="GAA4431470.1"/>
    <property type="molecule type" value="Genomic_DNA"/>
</dbReference>